<evidence type="ECO:0000313" key="2">
    <source>
        <dbReference type="EMBL" id="GAA09642.1"/>
    </source>
</evidence>
<sequence>MMKKIFFIFTALTLAQPVIASAQTMVQCMMARNQGMISPACNKILGLSTEPAKVPEDNGGLHLKQVIDYKAPSNSVGQASILGLTLGMSLEDARKIMTAHCEGEPHQSNTFLTEVHKGVQIKTQFFPMQLGCLIKGDGLRVTFSPPVSGNVITKIERTVSYPADASPSFTGLKADLAEKYNIHLMKNDTQDIIYSLEDGSISERPEGSLLVPTRKNPDYAPTAQAYIFVNIRGVSGNPENVSYMEIFLEDTGAENRLNDEVIKQMNAFVDDKLSTNTVKATL</sequence>
<name>F7VGZ7_9PROT</name>
<proteinExistence type="predicted"/>
<comment type="caution">
    <text evidence="2">The sequence shown here is derived from an EMBL/GenBank/DDBJ whole genome shotgun (WGS) entry which is preliminary data.</text>
</comment>
<evidence type="ECO:0000256" key="1">
    <source>
        <dbReference type="SAM" id="SignalP"/>
    </source>
</evidence>
<organism evidence="2 3">
    <name type="scientific">Acetobacter tropicalis NBRC 101654</name>
    <dbReference type="NCBI Taxonomy" id="749388"/>
    <lineage>
        <taxon>Bacteria</taxon>
        <taxon>Pseudomonadati</taxon>
        <taxon>Pseudomonadota</taxon>
        <taxon>Alphaproteobacteria</taxon>
        <taxon>Acetobacterales</taxon>
        <taxon>Acetobacteraceae</taxon>
        <taxon>Acetobacter</taxon>
    </lineage>
</organism>
<dbReference type="EMBL" id="BABS01000108">
    <property type="protein sequence ID" value="GAA09642.1"/>
    <property type="molecule type" value="Genomic_DNA"/>
</dbReference>
<feature type="chain" id="PRO_5003364109" evidence="1">
    <location>
        <begin position="23"/>
        <end position="282"/>
    </location>
</feature>
<gene>
    <name evidence="2" type="ORF">ATPR_2646</name>
</gene>
<evidence type="ECO:0000313" key="3">
    <source>
        <dbReference type="Proteomes" id="UP000004319"/>
    </source>
</evidence>
<reference evidence="2 3" key="1">
    <citation type="journal article" date="2011" name="Biochem. Biophys. Res. Commun.">
        <title>Increased number of Arginine-based salt bridges contributes to the thermotolerance of thermotolerant acetic acid bacteria, Acetobacter tropicalis SKU1100.</title>
        <authorList>
            <person name="Matsutani M."/>
            <person name="Hirakawa H."/>
            <person name="Nishikura M."/>
            <person name="Soemphol W."/>
            <person name="Ali I.A.I."/>
            <person name="Yakushi T."/>
            <person name="Matsushita K."/>
        </authorList>
    </citation>
    <scope>NUCLEOTIDE SEQUENCE [LARGE SCALE GENOMIC DNA]</scope>
    <source>
        <strain evidence="2 3">NBRC 101654</strain>
    </source>
</reference>
<dbReference type="AlphaFoldDB" id="F7VGZ7"/>
<dbReference type="Proteomes" id="UP000004319">
    <property type="component" value="Unassembled WGS sequence"/>
</dbReference>
<dbReference type="RefSeq" id="WP_006559666.1">
    <property type="nucleotide sequence ID" value="NZ_BABS01000108.1"/>
</dbReference>
<accession>F7VGZ7</accession>
<keyword evidence="1" id="KW-0732">Signal</keyword>
<feature type="signal peptide" evidence="1">
    <location>
        <begin position="1"/>
        <end position="22"/>
    </location>
</feature>
<protein>
    <submittedName>
        <fullName evidence="2">Uncharacterized protein</fullName>
    </submittedName>
</protein>